<feature type="binding site" evidence="13">
    <location>
        <position position="106"/>
    </location>
    <ligand>
        <name>sn-glycerol 3-phosphate</name>
        <dbReference type="ChEBI" id="CHEBI:57597"/>
    </ligand>
</feature>
<comment type="caution">
    <text evidence="13">Lacks conserved residue(s) required for the propagation of feature annotation.</text>
</comment>
<dbReference type="Pfam" id="PF07479">
    <property type="entry name" value="NAD_Gly3P_dh_C"/>
    <property type="match status" value="1"/>
</dbReference>
<evidence type="ECO:0000256" key="12">
    <source>
        <dbReference type="ARBA" id="ARBA00080511"/>
    </source>
</evidence>
<dbReference type="InterPro" id="IPR013328">
    <property type="entry name" value="6PGD_dom2"/>
</dbReference>
<dbReference type="PRINTS" id="PR00077">
    <property type="entry name" value="GPDHDRGNASE"/>
</dbReference>
<evidence type="ECO:0000256" key="2">
    <source>
        <dbReference type="ARBA" id="ARBA00022516"/>
    </source>
</evidence>
<feature type="binding site" evidence="13">
    <location>
        <position position="137"/>
    </location>
    <ligand>
        <name>sn-glycerol 3-phosphate</name>
        <dbReference type="ChEBI" id="CHEBI:57597"/>
    </ligand>
</feature>
<keyword evidence="7 13" id="KW-0594">Phospholipid biosynthesis</keyword>
<dbReference type="InterPro" id="IPR008927">
    <property type="entry name" value="6-PGluconate_DH-like_C_sf"/>
</dbReference>
<dbReference type="OrthoDB" id="9812273at2"/>
<dbReference type="InParanoid" id="F7Q182"/>
<reference evidence="20 21" key="1">
    <citation type="journal article" date="2011" name="J. Bacteriol.">
        <title>Genome sequence of Haloplasma contractile, an unusual contractile bacterium from a deep-sea anoxic brine lake.</title>
        <authorList>
            <person name="Antunes A."/>
            <person name="Alam I."/>
            <person name="El Dorry H."/>
            <person name="Siam R."/>
            <person name="Robertson A."/>
            <person name="Bajic V.B."/>
            <person name="Stingl U."/>
        </authorList>
    </citation>
    <scope>NUCLEOTIDE SEQUENCE [LARGE SCALE GENOMIC DNA]</scope>
    <source>
        <strain evidence="20 21">SSD-17B</strain>
    </source>
</reference>
<dbReference type="InterPro" id="IPR006168">
    <property type="entry name" value="G3P_DH_NAD-dep"/>
</dbReference>
<evidence type="ECO:0000256" key="7">
    <source>
        <dbReference type="ARBA" id="ARBA00023209"/>
    </source>
</evidence>
<organism evidence="20 21">
    <name type="scientific">Haloplasma contractile SSD-17B</name>
    <dbReference type="NCBI Taxonomy" id="1033810"/>
    <lineage>
        <taxon>Bacteria</taxon>
        <taxon>Bacillati</taxon>
        <taxon>Mycoplasmatota</taxon>
        <taxon>Mollicutes</taxon>
        <taxon>Haloplasmatales</taxon>
        <taxon>Haloplasmataceae</taxon>
        <taxon>Haloplasma</taxon>
    </lineage>
</organism>
<dbReference type="GO" id="GO:0141153">
    <property type="term" value="F:glycerol-3-phosphate dehydrogenase (NADP+) activity"/>
    <property type="evidence" value="ECO:0007669"/>
    <property type="project" value="RHEA"/>
</dbReference>
<dbReference type="GO" id="GO:0008654">
    <property type="term" value="P:phospholipid biosynthetic process"/>
    <property type="evidence" value="ECO:0007669"/>
    <property type="project" value="UniProtKB-KW"/>
</dbReference>
<sequence>MSTITVIGAGSWGSALSLILADNGHLVKVYDRDEELLEDINKNHTNSKYLPGSLLPETIKGFNNLRDALENTDVILTVVPTKVMRLVLNQINQELNHPAIFVNASKGIEPKTFKRVSEIVSEEIESKLIKGFVALTGPSHAEEVIDRQLTLVTAASDDVKCATFIQGCFNNDEYFRVYTVNDLIGAELGGSLKNIIALASGIIAGLGYGDNTRAALITRGLTEMRRLAVKAGAKEETLFGLTGIGDLVVTATSKHSRNFQAGYKIGNGKNLKETLDSMTMVVEGVRSCEAAYEWAQKLNVELPITFAIYDILFNYKNPKESLKELMSRNLKPE</sequence>
<dbReference type="InterPro" id="IPR036291">
    <property type="entry name" value="NAD(P)-bd_dom_sf"/>
</dbReference>
<feature type="binding site" evidence="13">
    <location>
        <position position="256"/>
    </location>
    <ligand>
        <name>sn-glycerol 3-phosphate</name>
        <dbReference type="ChEBI" id="CHEBI:57597"/>
    </ligand>
</feature>
<dbReference type="HAMAP" id="MF_00394">
    <property type="entry name" value="NAD_Glyc3P_dehydrog"/>
    <property type="match status" value="1"/>
</dbReference>
<feature type="binding site" evidence="13">
    <location>
        <position position="11"/>
    </location>
    <ligand>
        <name>NADPH</name>
        <dbReference type="ChEBI" id="CHEBI:57783"/>
    </ligand>
</feature>
<dbReference type="STRING" id="1033810.HLPCO_001139"/>
<protein>
    <recommendedName>
        <fullName evidence="11 13">Glycerol-3-phosphate dehydrogenase [NAD(P)+]</fullName>
        <ecNumber evidence="10 13">1.1.1.94</ecNumber>
    </recommendedName>
    <alternativeName>
        <fullName evidence="13">NAD(P)(+)-dependent glycerol-3-phosphate dehydrogenase</fullName>
    </alternativeName>
    <alternativeName>
        <fullName evidence="12 13">NAD(P)H-dependent dihydroxyacetone-phosphate reductase</fullName>
    </alternativeName>
</protein>
<evidence type="ECO:0000313" key="21">
    <source>
        <dbReference type="Proteomes" id="UP000005707"/>
    </source>
</evidence>
<dbReference type="Gene3D" id="3.40.50.720">
    <property type="entry name" value="NAD(P)-binding Rossmann-like Domain"/>
    <property type="match status" value="1"/>
</dbReference>
<evidence type="ECO:0000259" key="19">
    <source>
        <dbReference type="Pfam" id="PF07479"/>
    </source>
</evidence>
<evidence type="ECO:0000256" key="13">
    <source>
        <dbReference type="HAMAP-Rule" id="MF_00394"/>
    </source>
</evidence>
<dbReference type="NCBIfam" id="NF000941">
    <property type="entry name" value="PRK00094.1-3"/>
    <property type="match status" value="1"/>
</dbReference>
<comment type="subcellular location">
    <subcellularLocation>
        <location evidence="13">Cytoplasm</location>
    </subcellularLocation>
</comment>
<evidence type="ECO:0000256" key="11">
    <source>
        <dbReference type="ARBA" id="ARBA00069372"/>
    </source>
</evidence>
<evidence type="ECO:0000256" key="5">
    <source>
        <dbReference type="ARBA" id="ARBA00023027"/>
    </source>
</evidence>
<comment type="pathway">
    <text evidence="13">Membrane lipid metabolism; glycerophospholipid metabolism.</text>
</comment>
<dbReference type="NCBIfam" id="NF000940">
    <property type="entry name" value="PRK00094.1-2"/>
    <property type="match status" value="1"/>
</dbReference>
<dbReference type="SUPFAM" id="SSF48179">
    <property type="entry name" value="6-phosphogluconate dehydrogenase C-terminal domain-like"/>
    <property type="match status" value="1"/>
</dbReference>
<keyword evidence="5 13" id="KW-0520">NAD</keyword>
<keyword evidence="8 13" id="KW-1208">Phospholipid metabolism</keyword>
<feature type="domain" description="Glycerol-3-phosphate dehydrogenase NAD-dependent C-terminal" evidence="19">
    <location>
        <begin position="182"/>
        <end position="322"/>
    </location>
</feature>
<dbReference type="InterPro" id="IPR011128">
    <property type="entry name" value="G3P_DH_NAD-dep_N"/>
</dbReference>
<gene>
    <name evidence="13 20" type="primary">gpsA</name>
    <name evidence="20" type="ORF">HLPCO_001139</name>
</gene>
<evidence type="ECO:0000256" key="10">
    <source>
        <dbReference type="ARBA" id="ARBA00066687"/>
    </source>
</evidence>
<name>F7Q182_9MOLU</name>
<dbReference type="GO" id="GO:0006650">
    <property type="term" value="P:glycerophospholipid metabolic process"/>
    <property type="evidence" value="ECO:0007669"/>
    <property type="project" value="UniProtKB-UniRule"/>
</dbReference>
<comment type="similarity">
    <text evidence="1 13 17">Belongs to the NAD-dependent glycerol-3-phosphate dehydrogenase family.</text>
</comment>
<feature type="binding site" evidence="13">
    <location>
        <position position="257"/>
    </location>
    <ligand>
        <name>NADPH</name>
        <dbReference type="ChEBI" id="CHEBI:57783"/>
    </ligand>
</feature>
<dbReference type="FunFam" id="3.40.50.720:FF:000019">
    <property type="entry name" value="Glycerol-3-phosphate dehydrogenase [NAD(P)+]"/>
    <property type="match status" value="1"/>
</dbReference>
<proteinExistence type="inferred from homology"/>
<evidence type="ECO:0000256" key="6">
    <source>
        <dbReference type="ARBA" id="ARBA00023098"/>
    </source>
</evidence>
<evidence type="ECO:0000256" key="14">
    <source>
        <dbReference type="PIRSR" id="PIRSR000114-1"/>
    </source>
</evidence>
<comment type="catalytic activity">
    <reaction evidence="13">
        <text>sn-glycerol 3-phosphate + NAD(+) = dihydroxyacetone phosphate + NADH + H(+)</text>
        <dbReference type="Rhea" id="RHEA:11092"/>
        <dbReference type="ChEBI" id="CHEBI:15378"/>
        <dbReference type="ChEBI" id="CHEBI:57540"/>
        <dbReference type="ChEBI" id="CHEBI:57597"/>
        <dbReference type="ChEBI" id="CHEBI:57642"/>
        <dbReference type="ChEBI" id="CHEBI:57945"/>
        <dbReference type="EC" id="1.1.1.94"/>
    </reaction>
</comment>
<keyword evidence="2 13" id="KW-0444">Lipid biosynthesis</keyword>
<dbReference type="FunFam" id="1.10.1040.10:FF:000001">
    <property type="entry name" value="Glycerol-3-phosphate dehydrogenase [NAD(P)+]"/>
    <property type="match status" value="1"/>
</dbReference>
<feature type="binding site" evidence="13">
    <location>
        <position position="283"/>
    </location>
    <ligand>
        <name>NADPH</name>
        <dbReference type="ChEBI" id="CHEBI:57783"/>
    </ligand>
</feature>
<keyword evidence="3 13" id="KW-0521">NADP</keyword>
<dbReference type="GO" id="GO:0046167">
    <property type="term" value="P:glycerol-3-phosphate biosynthetic process"/>
    <property type="evidence" value="ECO:0007669"/>
    <property type="project" value="UniProtKB-UniRule"/>
</dbReference>
<evidence type="ECO:0000256" key="1">
    <source>
        <dbReference type="ARBA" id="ARBA00011009"/>
    </source>
</evidence>
<dbReference type="FunCoup" id="F7Q182">
    <property type="interactions" value="343"/>
</dbReference>
<feature type="binding site" evidence="13">
    <location>
        <position position="258"/>
    </location>
    <ligand>
        <name>sn-glycerol 3-phosphate</name>
        <dbReference type="ChEBI" id="CHEBI:57597"/>
    </ligand>
</feature>
<evidence type="ECO:0000256" key="9">
    <source>
        <dbReference type="ARBA" id="ARBA00052716"/>
    </source>
</evidence>
<feature type="binding site" evidence="13">
    <location>
        <position position="257"/>
    </location>
    <ligand>
        <name>sn-glycerol 3-phosphate</name>
        <dbReference type="ChEBI" id="CHEBI:57597"/>
    </ligand>
</feature>
<dbReference type="PANTHER" id="PTHR11728">
    <property type="entry name" value="GLYCEROL-3-PHOSPHATE DEHYDROGENASE"/>
    <property type="match status" value="1"/>
</dbReference>
<dbReference type="EC" id="1.1.1.94" evidence="10 13"/>
<comment type="function">
    <text evidence="13">Catalyzes the reduction of the glycolytic intermediate dihydroxyacetone phosphate (DHAP) to sn-glycerol 3-phosphate (G3P), the key precursor for phospholipid synthesis.</text>
</comment>
<evidence type="ECO:0000256" key="8">
    <source>
        <dbReference type="ARBA" id="ARBA00023264"/>
    </source>
</evidence>
<dbReference type="Gene3D" id="1.10.1040.10">
    <property type="entry name" value="N-(1-d-carboxylethyl)-l-norvaline Dehydrogenase, domain 2"/>
    <property type="match status" value="1"/>
</dbReference>
<evidence type="ECO:0000256" key="16">
    <source>
        <dbReference type="PIRSR" id="PIRSR000114-3"/>
    </source>
</evidence>
<feature type="binding site" evidence="13">
    <location>
        <position position="49"/>
    </location>
    <ligand>
        <name>NADPH</name>
        <dbReference type="ChEBI" id="CHEBI:57783"/>
    </ligand>
</feature>
<keyword evidence="13" id="KW-0547">Nucleotide-binding</keyword>
<dbReference type="GO" id="GO:0051287">
    <property type="term" value="F:NAD binding"/>
    <property type="evidence" value="ECO:0007669"/>
    <property type="project" value="InterPro"/>
</dbReference>
<accession>F7Q182</accession>
<evidence type="ECO:0000259" key="18">
    <source>
        <dbReference type="Pfam" id="PF01210"/>
    </source>
</evidence>
<evidence type="ECO:0000256" key="4">
    <source>
        <dbReference type="ARBA" id="ARBA00023002"/>
    </source>
</evidence>
<dbReference type="NCBIfam" id="NF000942">
    <property type="entry name" value="PRK00094.1-4"/>
    <property type="match status" value="1"/>
</dbReference>
<keyword evidence="13" id="KW-0963">Cytoplasm</keyword>
<dbReference type="UniPathway" id="UPA00940"/>
<dbReference type="AlphaFoldDB" id="F7Q182"/>
<reference evidence="20 21" key="2">
    <citation type="journal article" date="2013" name="PLoS ONE">
        <title>INDIGO - INtegrated Data Warehouse of MIcrobial GenOmes with Examples from the Red Sea Extremophiles.</title>
        <authorList>
            <person name="Alam I."/>
            <person name="Antunes A."/>
            <person name="Kamau A.A."/>
            <person name="Ba Alawi W."/>
            <person name="Kalkatawi M."/>
            <person name="Stingl U."/>
            <person name="Bajic V.B."/>
        </authorList>
    </citation>
    <scope>NUCLEOTIDE SEQUENCE [LARGE SCALE GENOMIC DNA]</scope>
    <source>
        <strain evidence="20 21">SSD-17B</strain>
    </source>
</reference>
<dbReference type="InterPro" id="IPR006109">
    <property type="entry name" value="G3P_DH_NAD-dep_C"/>
</dbReference>
<feature type="binding site" evidence="13">
    <location>
        <position position="106"/>
    </location>
    <ligand>
        <name>NADPH</name>
        <dbReference type="ChEBI" id="CHEBI:57783"/>
    </ligand>
</feature>
<feature type="binding site" evidence="15">
    <location>
        <begin position="257"/>
        <end position="258"/>
    </location>
    <ligand>
        <name>substrate</name>
    </ligand>
</feature>
<feature type="binding site" evidence="13">
    <location>
        <position position="246"/>
    </location>
    <ligand>
        <name>sn-glycerol 3-phosphate</name>
        <dbReference type="ChEBI" id="CHEBI:57597"/>
    </ligand>
</feature>
<feature type="binding site" evidence="15">
    <location>
        <position position="106"/>
    </location>
    <ligand>
        <name>substrate</name>
    </ligand>
</feature>
<dbReference type="RefSeq" id="WP_008825790.1">
    <property type="nucleotide sequence ID" value="NZ_AFNU02000003.1"/>
</dbReference>
<comment type="caution">
    <text evidence="20">The sequence shown here is derived from an EMBL/GenBank/DDBJ whole genome shotgun (WGS) entry which is preliminary data.</text>
</comment>
<feature type="binding site" evidence="13">
    <location>
        <position position="141"/>
    </location>
    <ligand>
        <name>NADPH</name>
        <dbReference type="ChEBI" id="CHEBI:57783"/>
    </ligand>
</feature>
<dbReference type="GO" id="GO:0141152">
    <property type="term" value="F:glycerol-3-phosphate dehydrogenase (NAD+) activity"/>
    <property type="evidence" value="ECO:0007669"/>
    <property type="project" value="RHEA"/>
</dbReference>
<feature type="active site" description="Proton acceptor" evidence="13 14">
    <location>
        <position position="193"/>
    </location>
</feature>
<dbReference type="PANTHER" id="PTHR11728:SF1">
    <property type="entry name" value="GLYCEROL-3-PHOSPHATE DEHYDROGENASE [NAD(+)] 2, CHLOROPLASTIC"/>
    <property type="match status" value="1"/>
</dbReference>
<comment type="catalytic activity">
    <reaction evidence="9">
        <text>sn-glycerol 3-phosphate + NADP(+) = dihydroxyacetone phosphate + NADPH + H(+)</text>
        <dbReference type="Rhea" id="RHEA:11096"/>
        <dbReference type="ChEBI" id="CHEBI:15378"/>
        <dbReference type="ChEBI" id="CHEBI:57597"/>
        <dbReference type="ChEBI" id="CHEBI:57642"/>
        <dbReference type="ChEBI" id="CHEBI:57783"/>
        <dbReference type="ChEBI" id="CHEBI:58349"/>
        <dbReference type="EC" id="1.1.1.94"/>
    </reaction>
    <physiologicalReaction direction="right-to-left" evidence="9">
        <dbReference type="Rhea" id="RHEA:11098"/>
    </physiologicalReaction>
</comment>
<evidence type="ECO:0000256" key="17">
    <source>
        <dbReference type="RuleBase" id="RU000437"/>
    </source>
</evidence>
<feature type="binding site" evidence="16">
    <location>
        <position position="141"/>
    </location>
    <ligand>
        <name>NAD(+)</name>
        <dbReference type="ChEBI" id="CHEBI:57540"/>
    </ligand>
</feature>
<feature type="binding site" evidence="13">
    <location>
        <position position="193"/>
    </location>
    <ligand>
        <name>sn-glycerol 3-phosphate</name>
        <dbReference type="ChEBI" id="CHEBI:57597"/>
    </ligand>
</feature>
<dbReference type="EMBL" id="AFNU02000003">
    <property type="protein sequence ID" value="ERJ12799.1"/>
    <property type="molecule type" value="Genomic_DNA"/>
</dbReference>
<feature type="binding site" evidence="16">
    <location>
        <begin position="8"/>
        <end position="13"/>
    </location>
    <ligand>
        <name>NAD(+)</name>
        <dbReference type="ChEBI" id="CHEBI:57540"/>
    </ligand>
</feature>
<evidence type="ECO:0000256" key="3">
    <source>
        <dbReference type="ARBA" id="ARBA00022857"/>
    </source>
</evidence>
<keyword evidence="6 13" id="KW-0443">Lipid metabolism</keyword>
<dbReference type="GO" id="GO:0005829">
    <property type="term" value="C:cytosol"/>
    <property type="evidence" value="ECO:0007669"/>
    <property type="project" value="TreeGrafter"/>
</dbReference>
<feature type="domain" description="Glycerol-3-phosphate dehydrogenase NAD-dependent N-terminal" evidence="18">
    <location>
        <begin position="4"/>
        <end position="161"/>
    </location>
</feature>
<keyword evidence="21" id="KW-1185">Reference proteome</keyword>
<dbReference type="Proteomes" id="UP000005707">
    <property type="component" value="Unassembled WGS sequence"/>
</dbReference>
<feature type="binding site" evidence="13">
    <location>
        <position position="12"/>
    </location>
    <ligand>
        <name>NADPH</name>
        <dbReference type="ChEBI" id="CHEBI:57783"/>
    </ligand>
</feature>
<keyword evidence="4 13" id="KW-0560">Oxidoreductase</keyword>
<feature type="binding site" evidence="13">
    <location>
        <position position="32"/>
    </location>
    <ligand>
        <name>NADPH</name>
        <dbReference type="ChEBI" id="CHEBI:57783"/>
    </ligand>
</feature>
<evidence type="ECO:0000256" key="15">
    <source>
        <dbReference type="PIRSR" id="PIRSR000114-2"/>
    </source>
</evidence>
<evidence type="ECO:0000313" key="20">
    <source>
        <dbReference type="EMBL" id="ERJ12799.1"/>
    </source>
</evidence>
<dbReference type="SUPFAM" id="SSF51735">
    <property type="entry name" value="NAD(P)-binding Rossmann-fold domains"/>
    <property type="match status" value="1"/>
</dbReference>
<dbReference type="Pfam" id="PF01210">
    <property type="entry name" value="NAD_Gly3P_dh_N"/>
    <property type="match status" value="1"/>
</dbReference>
<dbReference type="PROSITE" id="PS00957">
    <property type="entry name" value="NAD_G3PDH"/>
    <property type="match status" value="1"/>
</dbReference>
<dbReference type="GO" id="GO:0046168">
    <property type="term" value="P:glycerol-3-phosphate catabolic process"/>
    <property type="evidence" value="ECO:0007669"/>
    <property type="project" value="InterPro"/>
</dbReference>
<dbReference type="GO" id="GO:0005975">
    <property type="term" value="P:carbohydrate metabolic process"/>
    <property type="evidence" value="ECO:0007669"/>
    <property type="project" value="InterPro"/>
</dbReference>
<dbReference type="eggNOG" id="COG0240">
    <property type="taxonomic scope" value="Bacteria"/>
</dbReference>
<feature type="binding site" evidence="16">
    <location>
        <position position="257"/>
    </location>
    <ligand>
        <name>NAD(+)</name>
        <dbReference type="ChEBI" id="CHEBI:57540"/>
    </ligand>
</feature>
<feature type="binding site" evidence="13">
    <location>
        <position position="139"/>
    </location>
    <ligand>
        <name>sn-glycerol 3-phosphate</name>
        <dbReference type="ChEBI" id="CHEBI:57597"/>
    </ligand>
</feature>
<dbReference type="PIRSF" id="PIRSF000114">
    <property type="entry name" value="Glycerol-3-P_dh"/>
    <property type="match status" value="1"/>
</dbReference>
<feature type="binding site" evidence="13">
    <location>
        <position position="281"/>
    </location>
    <ligand>
        <name>NADPH</name>
        <dbReference type="ChEBI" id="CHEBI:57783"/>
    </ligand>
</feature>